<evidence type="ECO:0000256" key="17">
    <source>
        <dbReference type="PIRSR" id="PIRSR037299-2"/>
    </source>
</evidence>
<feature type="region of interest" description="Disordered" evidence="18">
    <location>
        <begin position="206"/>
        <end position="225"/>
    </location>
</feature>
<feature type="compositionally biased region" description="Low complexity" evidence="18">
    <location>
        <begin position="340"/>
        <end position="399"/>
    </location>
</feature>
<dbReference type="FunFam" id="2.60.120.200:FF:000152">
    <property type="entry name" value="Cell wall glucanase"/>
    <property type="match status" value="1"/>
</dbReference>
<dbReference type="Gene3D" id="2.60.120.200">
    <property type="match status" value="1"/>
</dbReference>
<evidence type="ECO:0000256" key="12">
    <source>
        <dbReference type="ARBA" id="ARBA00023316"/>
    </source>
</evidence>
<evidence type="ECO:0000256" key="4">
    <source>
        <dbReference type="ARBA" id="ARBA00022676"/>
    </source>
</evidence>
<keyword evidence="12" id="KW-0961">Cell wall biogenesis/degradation</keyword>
<reference evidence="21" key="1">
    <citation type="submission" date="2014-12" db="EMBL/GenBank/DDBJ databases">
        <title>Genome Sequence of Valsa Canker Pathogens Uncovers a Specific Adaption of Colonization on Woody Bark.</title>
        <authorList>
            <person name="Yin Z."/>
            <person name="Liu H."/>
            <person name="Gao X."/>
            <person name="Li Z."/>
            <person name="Song N."/>
            <person name="Ke X."/>
            <person name="Dai Q."/>
            <person name="Wu Y."/>
            <person name="Sun Y."/>
            <person name="Xu J.-R."/>
            <person name="Kang Z.K."/>
            <person name="Wang L."/>
            <person name="Huang L."/>
        </authorList>
    </citation>
    <scope>NUCLEOTIDE SEQUENCE [LARGE SCALE GENOMIC DNA]</scope>
    <source>
        <strain evidence="21">03-8</strain>
    </source>
</reference>
<keyword evidence="17" id="KW-1015">Disulfide bond</keyword>
<keyword evidence="9" id="KW-0325">Glycoprotein</keyword>
<evidence type="ECO:0000256" key="7">
    <source>
        <dbReference type="ARBA" id="ARBA00022801"/>
    </source>
</evidence>
<comment type="function">
    <text evidence="14">Dual chitinase/transglycosylase that plays a role in cell wall architecture. Chitinase and transglycosylase activities are coupled. Required for the polysaccharide cross-linking at the septa and the cell wall. More specifically, transfers chitin to 1,6-beta-glucan in the cell wall.</text>
</comment>
<dbReference type="EC" id="3.2.-.-" evidence="15"/>
<evidence type="ECO:0000313" key="22">
    <source>
        <dbReference type="Proteomes" id="UP000078559"/>
    </source>
</evidence>
<comment type="subcellular location">
    <subcellularLocation>
        <location evidence="2">Membrane</location>
        <topology evidence="2">Lipid-anchor</topology>
        <topology evidence="2">GPI-anchor</topology>
    </subcellularLocation>
</comment>
<dbReference type="CDD" id="cd02183">
    <property type="entry name" value="GH16_fungal_CRH1_transglycosylase"/>
    <property type="match status" value="1"/>
</dbReference>
<dbReference type="AlphaFoldDB" id="A0A194VKH5"/>
<keyword evidence="22" id="KW-1185">Reference proteome</keyword>
<comment type="catalytic activity">
    <reaction evidence="1">
        <text>Random endo-hydrolysis of N-acetyl-beta-D-glucosaminide (1-&gt;4)-beta-linkages in chitin and chitodextrins.</text>
        <dbReference type="EC" id="3.2.1.14"/>
    </reaction>
</comment>
<sequence>MPSFRTLSLGLSLLSAAVAQTSTSCNPTEKTCPADEGLDQSTYTVDFTQGASDSWNVTYGTVTYDGTNGATYTISKSGDAPTMQMNDYIFFGVVSVVMKTAPGTGIVSCAILESDDLDEIDWEWLGGKADEVETNYFGKGNTTTYDREEYINMADTQTDFHNYTIVWTKETLTWMVDGSSVRTLAYADADGGDNYPQTPMRVKLGTWAGGDPRNSEGTIEWAGGETDYDDGPFTAYVKSVSITNYNPASTYTYGDLTGSYSSIELGTSDSSSDSGSTDTTTAVRTGASSAVTSTSSGSSSATSSTSSSGSFSTFSLSPSASAIGGDSSFCSGIWGSAHRNGTSSSTNSTTSTAGSNSTSSSSSSSSSSASSSSSSAASSSSSAASSSSSATSTSGGASSLRGGMLGTSVLLGILGYVLVLA</sequence>
<evidence type="ECO:0000256" key="16">
    <source>
        <dbReference type="PIRSR" id="PIRSR037299-1"/>
    </source>
</evidence>
<gene>
    <name evidence="21" type="ORF">VM1G_00047</name>
</gene>
<comment type="similarity">
    <text evidence="13">Belongs to the glycosyl hydrolase 16 family. CRH1 subfamily.</text>
</comment>
<feature type="active site" description="Proton donor" evidence="16">
    <location>
        <position position="123"/>
    </location>
</feature>
<proteinExistence type="inferred from homology"/>
<dbReference type="PANTHER" id="PTHR10963:SF27">
    <property type="entry name" value="GLYCOSIDASE-RELATED"/>
    <property type="match status" value="1"/>
</dbReference>
<protein>
    <recommendedName>
        <fullName evidence="15">Crh-like protein</fullName>
        <ecNumber evidence="15">3.2.-.-</ecNumber>
    </recommendedName>
</protein>
<name>A0A194VKH5_CYTMA</name>
<evidence type="ECO:0000256" key="2">
    <source>
        <dbReference type="ARBA" id="ARBA00004589"/>
    </source>
</evidence>
<keyword evidence="10" id="KW-0449">Lipoprotein</keyword>
<keyword evidence="6 19" id="KW-0732">Signal</keyword>
<dbReference type="OrthoDB" id="4781at2759"/>
<dbReference type="InterPro" id="IPR017168">
    <property type="entry name" value="CHR-like"/>
</dbReference>
<evidence type="ECO:0000256" key="9">
    <source>
        <dbReference type="ARBA" id="ARBA00023180"/>
    </source>
</evidence>
<evidence type="ECO:0000256" key="1">
    <source>
        <dbReference type="ARBA" id="ARBA00000822"/>
    </source>
</evidence>
<feature type="signal peptide" evidence="19">
    <location>
        <begin position="1"/>
        <end position="19"/>
    </location>
</feature>
<dbReference type="PROSITE" id="PS51762">
    <property type="entry name" value="GH16_2"/>
    <property type="match status" value="1"/>
</dbReference>
<evidence type="ECO:0000256" key="6">
    <source>
        <dbReference type="ARBA" id="ARBA00022729"/>
    </source>
</evidence>
<dbReference type="GO" id="GO:0031505">
    <property type="term" value="P:fungal-type cell wall organization"/>
    <property type="evidence" value="ECO:0007669"/>
    <property type="project" value="TreeGrafter"/>
</dbReference>
<dbReference type="SUPFAM" id="SSF49899">
    <property type="entry name" value="Concanavalin A-like lectins/glucanases"/>
    <property type="match status" value="1"/>
</dbReference>
<dbReference type="GO" id="GO:0008843">
    <property type="term" value="F:endochitinase activity"/>
    <property type="evidence" value="ECO:0007669"/>
    <property type="project" value="UniProtKB-EC"/>
</dbReference>
<evidence type="ECO:0000313" key="21">
    <source>
        <dbReference type="EMBL" id="KUI64497.1"/>
    </source>
</evidence>
<evidence type="ECO:0000256" key="18">
    <source>
        <dbReference type="SAM" id="MobiDB-lite"/>
    </source>
</evidence>
<feature type="active site" description="Nucleophile" evidence="16">
    <location>
        <position position="119"/>
    </location>
</feature>
<dbReference type="PANTHER" id="PTHR10963">
    <property type="entry name" value="GLYCOSYL HYDROLASE-RELATED"/>
    <property type="match status" value="1"/>
</dbReference>
<keyword evidence="4" id="KW-0328">Glycosyltransferase</keyword>
<dbReference type="InterPro" id="IPR000757">
    <property type="entry name" value="Beta-glucanase-like"/>
</dbReference>
<evidence type="ECO:0000256" key="15">
    <source>
        <dbReference type="PIRNR" id="PIRNR037299"/>
    </source>
</evidence>
<dbReference type="SMR" id="A0A194VKH5"/>
<keyword evidence="3" id="KW-0336">GPI-anchor</keyword>
<dbReference type="EMBL" id="CM003098">
    <property type="protein sequence ID" value="KUI64497.1"/>
    <property type="molecule type" value="Genomic_DNA"/>
</dbReference>
<dbReference type="Proteomes" id="UP000078559">
    <property type="component" value="Chromosome 1"/>
</dbReference>
<dbReference type="GO" id="GO:0016757">
    <property type="term" value="F:glycosyltransferase activity"/>
    <property type="evidence" value="ECO:0007669"/>
    <property type="project" value="UniProtKB-KW"/>
</dbReference>
<evidence type="ECO:0000256" key="5">
    <source>
        <dbReference type="ARBA" id="ARBA00022679"/>
    </source>
</evidence>
<dbReference type="PIRSF" id="PIRSF037299">
    <property type="entry name" value="Glycosidase_CRH1_prd"/>
    <property type="match status" value="1"/>
</dbReference>
<dbReference type="GO" id="GO:0098552">
    <property type="term" value="C:side of membrane"/>
    <property type="evidence" value="ECO:0007669"/>
    <property type="project" value="UniProtKB-KW"/>
</dbReference>
<feature type="region of interest" description="Disordered" evidence="18">
    <location>
        <begin position="339"/>
        <end position="399"/>
    </location>
</feature>
<accession>A0A194VKH5</accession>
<feature type="region of interest" description="Disordered" evidence="18">
    <location>
        <begin position="266"/>
        <end position="310"/>
    </location>
</feature>
<evidence type="ECO:0000256" key="3">
    <source>
        <dbReference type="ARBA" id="ARBA00022622"/>
    </source>
</evidence>
<evidence type="ECO:0000256" key="8">
    <source>
        <dbReference type="ARBA" id="ARBA00023136"/>
    </source>
</evidence>
<evidence type="ECO:0000259" key="20">
    <source>
        <dbReference type="PROSITE" id="PS51762"/>
    </source>
</evidence>
<feature type="domain" description="GH16" evidence="20">
    <location>
        <begin position="38"/>
        <end position="230"/>
    </location>
</feature>
<feature type="disulfide bond" evidence="17">
    <location>
        <begin position="25"/>
        <end position="32"/>
    </location>
</feature>
<dbReference type="InterPro" id="IPR050546">
    <property type="entry name" value="Glycosyl_Hydrlase_16"/>
</dbReference>
<dbReference type="Pfam" id="PF00722">
    <property type="entry name" value="Glyco_hydro_16"/>
    <property type="match status" value="1"/>
</dbReference>
<keyword evidence="5" id="KW-0808">Transferase</keyword>
<keyword evidence="8 15" id="KW-0472">Membrane</keyword>
<keyword evidence="11 21" id="KW-0326">Glycosidase</keyword>
<feature type="chain" id="PRO_5008266639" description="Crh-like protein" evidence="19">
    <location>
        <begin position="20"/>
        <end position="421"/>
    </location>
</feature>
<dbReference type="InterPro" id="IPR013320">
    <property type="entry name" value="ConA-like_dom_sf"/>
</dbReference>
<evidence type="ECO:0000256" key="19">
    <source>
        <dbReference type="SAM" id="SignalP"/>
    </source>
</evidence>
<evidence type="ECO:0000256" key="11">
    <source>
        <dbReference type="ARBA" id="ARBA00023295"/>
    </source>
</evidence>
<keyword evidence="7 15" id="KW-0378">Hydrolase</keyword>
<evidence type="ECO:0000256" key="14">
    <source>
        <dbReference type="ARBA" id="ARBA00093308"/>
    </source>
</evidence>
<evidence type="ECO:0000256" key="13">
    <source>
        <dbReference type="ARBA" id="ARBA00038074"/>
    </source>
</evidence>
<evidence type="ECO:0000256" key="10">
    <source>
        <dbReference type="ARBA" id="ARBA00023288"/>
    </source>
</evidence>
<dbReference type="GO" id="GO:0009277">
    <property type="term" value="C:fungal-type cell wall"/>
    <property type="evidence" value="ECO:0007669"/>
    <property type="project" value="TreeGrafter"/>
</dbReference>
<dbReference type="PROSITE" id="PS51257">
    <property type="entry name" value="PROKAR_LIPOPROTEIN"/>
    <property type="match status" value="1"/>
</dbReference>
<organism evidence="21 22">
    <name type="scientific">Cytospora mali</name>
    <name type="common">Apple Valsa canker fungus</name>
    <name type="synonym">Valsa mali</name>
    <dbReference type="NCBI Taxonomy" id="578113"/>
    <lineage>
        <taxon>Eukaryota</taxon>
        <taxon>Fungi</taxon>
        <taxon>Dikarya</taxon>
        <taxon>Ascomycota</taxon>
        <taxon>Pezizomycotina</taxon>
        <taxon>Sordariomycetes</taxon>
        <taxon>Sordariomycetidae</taxon>
        <taxon>Diaporthales</taxon>
        <taxon>Cytosporaceae</taxon>
        <taxon>Cytospora</taxon>
    </lineage>
</organism>
<dbReference type="GO" id="GO:0005975">
    <property type="term" value="P:carbohydrate metabolic process"/>
    <property type="evidence" value="ECO:0007669"/>
    <property type="project" value="InterPro"/>
</dbReference>